<feature type="domain" description="T-SNARE coiled-coil homology" evidence="8">
    <location>
        <begin position="595"/>
        <end position="657"/>
    </location>
</feature>
<proteinExistence type="inferred from homology"/>
<dbReference type="GO" id="GO:0005886">
    <property type="term" value="C:plasma membrane"/>
    <property type="evidence" value="ECO:0007669"/>
    <property type="project" value="UniProtKB-SubCell"/>
</dbReference>
<reference evidence="10" key="1">
    <citation type="submission" date="2023-07" db="EMBL/GenBank/DDBJ databases">
        <title>Genomic Encyclopedia of Type Strains, Phase IV (KMG-IV): sequencing the most valuable type-strain genomes for metagenomic binning, comparative biology and taxonomic classification.</title>
        <authorList>
            <person name="Goeker M."/>
        </authorList>
    </citation>
    <scope>NUCLEOTIDE SEQUENCE</scope>
    <source>
        <strain evidence="10">DSM 19569</strain>
    </source>
</reference>
<dbReference type="CDD" id="cd06225">
    <property type="entry name" value="HAMP"/>
    <property type="match status" value="1"/>
</dbReference>
<evidence type="ECO:0000313" key="10">
    <source>
        <dbReference type="EMBL" id="MDQ0543911.1"/>
    </source>
</evidence>
<evidence type="ECO:0000259" key="8">
    <source>
        <dbReference type="PROSITE" id="PS50192"/>
    </source>
</evidence>
<keyword evidence="3 5" id="KW-0807">Transducer</keyword>
<keyword evidence="6" id="KW-0472">Membrane</keyword>
<evidence type="ECO:0000256" key="6">
    <source>
        <dbReference type="SAM" id="Phobius"/>
    </source>
</evidence>
<feature type="domain" description="HAMP" evidence="9">
    <location>
        <begin position="349"/>
        <end position="402"/>
    </location>
</feature>
<dbReference type="RefSeq" id="WP_230366396.1">
    <property type="nucleotide sequence ID" value="NZ_JAJALK010000005.1"/>
</dbReference>
<dbReference type="Pfam" id="PF00672">
    <property type="entry name" value="HAMP"/>
    <property type="match status" value="1"/>
</dbReference>
<dbReference type="SMART" id="SM00304">
    <property type="entry name" value="HAMP"/>
    <property type="match status" value="1"/>
</dbReference>
<dbReference type="InterPro" id="IPR003660">
    <property type="entry name" value="HAMP_dom"/>
</dbReference>
<keyword evidence="2" id="KW-1003">Cell membrane</keyword>
<evidence type="ECO:0000256" key="2">
    <source>
        <dbReference type="ARBA" id="ARBA00022519"/>
    </source>
</evidence>
<keyword evidence="6" id="KW-0812">Transmembrane</keyword>
<dbReference type="Gene3D" id="1.10.8.500">
    <property type="entry name" value="HAMP domain in histidine kinase"/>
    <property type="match status" value="1"/>
</dbReference>
<dbReference type="Gene3D" id="1.10.287.950">
    <property type="entry name" value="Methyl-accepting chemotaxis protein"/>
    <property type="match status" value="1"/>
</dbReference>
<dbReference type="InterPro" id="IPR004089">
    <property type="entry name" value="MCPsignal_dom"/>
</dbReference>
<dbReference type="AlphaFoldDB" id="A0AAJ1TNF1"/>
<dbReference type="Pfam" id="PF00015">
    <property type="entry name" value="MCPsignal"/>
    <property type="match status" value="1"/>
</dbReference>
<dbReference type="InterPro" id="IPR000727">
    <property type="entry name" value="T_SNARE_dom"/>
</dbReference>
<dbReference type="GO" id="GO:0007165">
    <property type="term" value="P:signal transduction"/>
    <property type="evidence" value="ECO:0007669"/>
    <property type="project" value="UniProtKB-KW"/>
</dbReference>
<dbReference type="SMART" id="SM00283">
    <property type="entry name" value="MA"/>
    <property type="match status" value="1"/>
</dbReference>
<keyword evidence="6" id="KW-1133">Transmembrane helix</keyword>
<evidence type="ECO:0000313" key="11">
    <source>
        <dbReference type="Proteomes" id="UP001223420"/>
    </source>
</evidence>
<dbReference type="PANTHER" id="PTHR32089">
    <property type="entry name" value="METHYL-ACCEPTING CHEMOTAXIS PROTEIN MCPB"/>
    <property type="match status" value="1"/>
</dbReference>
<evidence type="ECO:0000256" key="3">
    <source>
        <dbReference type="ARBA" id="ARBA00023224"/>
    </source>
</evidence>
<accession>A0AAJ1TNF1</accession>
<feature type="domain" description="Methyl-accepting transducer" evidence="7">
    <location>
        <begin position="436"/>
        <end position="679"/>
    </location>
</feature>
<comment type="subcellular location">
    <subcellularLocation>
        <location evidence="1">Cell inner membrane</location>
        <topology evidence="1">Multi-pass membrane protein</topology>
    </subcellularLocation>
</comment>
<sequence length="699" mass="72830">MPRLTGFSIRTTICLVLSAMGLIILSYATSTLIEVRRQAVQSAQVATLAQVSRASLNGLLATRLARGVALQGMSGDSPADGPTLDTLDTNDRLVRDATTEIVTRLRDQDLPAVGATLGRLQAAQDAVTTLRPRLGKGIRLAKTEREAGLTEETKRIWQEMLDALSATADAVDAAIPLSDPVLRRNLEIKRAAWAMRMASGAVGLRIQSTLAAGRSWPLAESMVASAELGRMEAAWARLSEAAPGASDTVRAAIWRAGASNFEGTGLARRTSLYDAFSQQKPPGITLLESRTRNTADQQTIVDVGTAALDEMIGRADNLVHAANAALARNAVVLLAAVLLVGLGLLAVFRGVLRPIRRITTTMQVLADGDTSVEVPFRDRRNEIGEMAAAVQVFKDNLIRAHALEQETARARLAAEERRKAGLHQLAESFQQAVGGIISLVSSSATQLQAAAQTMTTTATQTASQSTTVAAAAEQATSNVNTVAAAAEELGSSVQEIGRQVDGSAKLAQVAVDEAGQTGMLVQELSSAVGRIGDVVGLISNIAGQTNLLALNATIEAARAGEAGRGFAVVASEVKALAEQTAKATEEIAGQIARIQTSTGDAVTAIGSISTRIREINNVATTIAAAVEEQGAATQEIVRNVGQAATGTGEVTRNIAGVAGAADETGNAASQVLSAATELSRQSEHLNAEVARFLDTVRAA</sequence>
<evidence type="ECO:0000259" key="7">
    <source>
        <dbReference type="PROSITE" id="PS50111"/>
    </source>
</evidence>
<comment type="caution">
    <text evidence="10">The sequence shown here is derived from an EMBL/GenBank/DDBJ whole genome shotgun (WGS) entry which is preliminary data.</text>
</comment>
<organism evidence="10 11">
    <name type="scientific">Methylobacterium brachiatum</name>
    <dbReference type="NCBI Taxonomy" id="269660"/>
    <lineage>
        <taxon>Bacteria</taxon>
        <taxon>Pseudomonadati</taxon>
        <taxon>Pseudomonadota</taxon>
        <taxon>Alphaproteobacteria</taxon>
        <taxon>Hyphomicrobiales</taxon>
        <taxon>Methylobacteriaceae</taxon>
        <taxon>Methylobacterium</taxon>
    </lineage>
</organism>
<evidence type="ECO:0000259" key="9">
    <source>
        <dbReference type="PROSITE" id="PS50885"/>
    </source>
</evidence>
<feature type="transmembrane region" description="Helical" evidence="6">
    <location>
        <begin position="330"/>
        <end position="352"/>
    </location>
</feature>
<dbReference type="PROSITE" id="PS50111">
    <property type="entry name" value="CHEMOTAXIS_TRANSDUC_2"/>
    <property type="match status" value="1"/>
</dbReference>
<name>A0AAJ1TNF1_9HYPH</name>
<dbReference type="Proteomes" id="UP001223420">
    <property type="component" value="Unassembled WGS sequence"/>
</dbReference>
<dbReference type="EMBL" id="JAUSWL010000004">
    <property type="protein sequence ID" value="MDQ0543911.1"/>
    <property type="molecule type" value="Genomic_DNA"/>
</dbReference>
<evidence type="ECO:0000256" key="4">
    <source>
        <dbReference type="ARBA" id="ARBA00029447"/>
    </source>
</evidence>
<gene>
    <name evidence="10" type="ORF">QO001_002840</name>
</gene>
<dbReference type="PROSITE" id="PS50885">
    <property type="entry name" value="HAMP"/>
    <property type="match status" value="1"/>
</dbReference>
<dbReference type="PROSITE" id="PS50192">
    <property type="entry name" value="T_SNARE"/>
    <property type="match status" value="1"/>
</dbReference>
<evidence type="ECO:0000256" key="5">
    <source>
        <dbReference type="PROSITE-ProRule" id="PRU00284"/>
    </source>
</evidence>
<comment type="similarity">
    <text evidence="4">Belongs to the methyl-accepting chemotaxis (MCP) protein family.</text>
</comment>
<dbReference type="SUPFAM" id="SSF58104">
    <property type="entry name" value="Methyl-accepting chemotaxis protein (MCP) signaling domain"/>
    <property type="match status" value="1"/>
</dbReference>
<keyword evidence="2" id="KW-0997">Cell inner membrane</keyword>
<dbReference type="PANTHER" id="PTHR32089:SF112">
    <property type="entry name" value="LYSOZYME-LIKE PROTEIN-RELATED"/>
    <property type="match status" value="1"/>
</dbReference>
<protein>
    <submittedName>
        <fullName evidence="10">Methyl-accepting chemotaxis protein</fullName>
    </submittedName>
</protein>
<evidence type="ECO:0000256" key="1">
    <source>
        <dbReference type="ARBA" id="ARBA00004429"/>
    </source>
</evidence>